<feature type="transmembrane region" description="Helical" evidence="8">
    <location>
        <begin position="489"/>
        <end position="515"/>
    </location>
</feature>
<feature type="compositionally biased region" description="Gly residues" evidence="7">
    <location>
        <begin position="563"/>
        <end position="580"/>
    </location>
</feature>
<feature type="region of interest" description="Disordered" evidence="7">
    <location>
        <begin position="276"/>
        <end position="298"/>
    </location>
</feature>
<comment type="cofactor">
    <cofactor evidence="1">
        <name>Zn(2+)</name>
        <dbReference type="ChEBI" id="CHEBI:29105"/>
    </cofactor>
</comment>
<keyword evidence="3" id="KW-0479">Metal-binding</keyword>
<keyword evidence="8" id="KW-0472">Membrane</keyword>
<feature type="transmembrane region" description="Helical" evidence="8">
    <location>
        <begin position="647"/>
        <end position="667"/>
    </location>
</feature>
<dbReference type="Gene3D" id="3.30.2010.10">
    <property type="entry name" value="Metalloproteases ('zincins'), catalytic domain"/>
    <property type="match status" value="1"/>
</dbReference>
<feature type="region of interest" description="Disordered" evidence="7">
    <location>
        <begin position="1"/>
        <end position="22"/>
    </location>
</feature>
<feature type="region of interest" description="Disordered" evidence="7">
    <location>
        <begin position="561"/>
        <end position="580"/>
    </location>
</feature>
<keyword evidence="2" id="KW-0645">Protease</keyword>
<dbReference type="RefSeq" id="WP_170210978.1">
    <property type="nucleotide sequence ID" value="NZ_BJLQ01000036.1"/>
</dbReference>
<dbReference type="Pfam" id="PF01435">
    <property type="entry name" value="Peptidase_M48"/>
    <property type="match status" value="1"/>
</dbReference>
<organism evidence="10 11">
    <name type="scientific">Cellulomonas gelida</name>
    <dbReference type="NCBI Taxonomy" id="1712"/>
    <lineage>
        <taxon>Bacteria</taxon>
        <taxon>Bacillati</taxon>
        <taxon>Actinomycetota</taxon>
        <taxon>Actinomycetes</taxon>
        <taxon>Micrococcales</taxon>
        <taxon>Cellulomonadaceae</taxon>
        <taxon>Cellulomonas</taxon>
    </lineage>
</organism>
<feature type="domain" description="Peptidase M48" evidence="9">
    <location>
        <begin position="139"/>
        <end position="341"/>
    </location>
</feature>
<keyword evidence="6" id="KW-0482">Metalloprotease</keyword>
<feature type="transmembrane region" description="Helical" evidence="8">
    <location>
        <begin position="36"/>
        <end position="55"/>
    </location>
</feature>
<keyword evidence="5" id="KW-0862">Zinc</keyword>
<dbReference type="Proteomes" id="UP000320461">
    <property type="component" value="Unassembled WGS sequence"/>
</dbReference>
<proteinExistence type="predicted"/>
<keyword evidence="8" id="KW-0812">Transmembrane</keyword>
<name>A0A4Y3KN50_9CELL</name>
<evidence type="ECO:0000256" key="2">
    <source>
        <dbReference type="ARBA" id="ARBA00022670"/>
    </source>
</evidence>
<dbReference type="EMBL" id="BJLQ01000036">
    <property type="protein sequence ID" value="GEA85472.1"/>
    <property type="molecule type" value="Genomic_DNA"/>
</dbReference>
<feature type="transmembrane region" description="Helical" evidence="8">
    <location>
        <begin position="674"/>
        <end position="698"/>
    </location>
</feature>
<keyword evidence="4" id="KW-0378">Hydrolase</keyword>
<feature type="transmembrane region" description="Helical" evidence="8">
    <location>
        <begin position="527"/>
        <end position="552"/>
    </location>
</feature>
<evidence type="ECO:0000313" key="10">
    <source>
        <dbReference type="EMBL" id="GEA85472.1"/>
    </source>
</evidence>
<accession>A0A4Y3KN50</accession>
<feature type="transmembrane region" description="Helical" evidence="8">
    <location>
        <begin position="100"/>
        <end position="122"/>
    </location>
</feature>
<feature type="transmembrane region" description="Helical" evidence="8">
    <location>
        <begin position="613"/>
        <end position="635"/>
    </location>
</feature>
<evidence type="ECO:0000259" key="9">
    <source>
        <dbReference type="Pfam" id="PF01435"/>
    </source>
</evidence>
<evidence type="ECO:0000256" key="7">
    <source>
        <dbReference type="SAM" id="MobiDB-lite"/>
    </source>
</evidence>
<feature type="transmembrane region" description="Helical" evidence="8">
    <location>
        <begin position="736"/>
        <end position="757"/>
    </location>
</feature>
<evidence type="ECO:0000256" key="1">
    <source>
        <dbReference type="ARBA" id="ARBA00001947"/>
    </source>
</evidence>
<dbReference type="AlphaFoldDB" id="A0A4Y3KN50"/>
<gene>
    <name evidence="10" type="ORF">CGE01nite_27230</name>
</gene>
<comment type="caution">
    <text evidence="10">The sequence shown here is derived from an EMBL/GenBank/DDBJ whole genome shotgun (WGS) entry which is preliminary data.</text>
</comment>
<dbReference type="InterPro" id="IPR001915">
    <property type="entry name" value="Peptidase_M48"/>
</dbReference>
<protein>
    <recommendedName>
        <fullName evidence="9">Peptidase M48 domain-containing protein</fullName>
    </recommendedName>
</protein>
<reference evidence="10 11" key="1">
    <citation type="submission" date="2019-06" db="EMBL/GenBank/DDBJ databases">
        <title>Whole genome shotgun sequence of Cellulomonas gelida NBRC 3748.</title>
        <authorList>
            <person name="Hosoyama A."/>
            <person name="Uohara A."/>
            <person name="Ohji S."/>
            <person name="Ichikawa N."/>
        </authorList>
    </citation>
    <scope>NUCLEOTIDE SEQUENCE [LARGE SCALE GENOMIC DNA]</scope>
    <source>
        <strain evidence="10 11">NBRC 3748</strain>
    </source>
</reference>
<evidence type="ECO:0000313" key="11">
    <source>
        <dbReference type="Proteomes" id="UP000320461"/>
    </source>
</evidence>
<sequence length="920" mass="91955">MSGAAAVADEVPATRGPAPPPRPAVLAYPTPTSVHLLVLVLAVLAGGLFVGAWTYNIVAGGRWARGVAACFEGLPADPLEAQSVFEDCAAALERERAWSAAGGALVTLALAVILLLVHPAVVARRRGLRPLPAGLAATQERVAELAAQGGVRRVPTVVVGRLSQVDAFSYGTPGRYRIALPPKLAVSVGHAALFDPVVRHELAHVRHRDVALAWFARTAWWAFWPVVLVPAAVSVVRGDLGVLGPYAWRAALVLLVVRLVADAMLRSREHDADLAAASPSVPGAGAASPGATDDGAGTGRDRLGDLRAVLVALPAARVRRGWRRLTAQHPTPAERVAVLDAPARLARSSWLDVLTVSFLAAASFPTVEAVAVAALTGTGQVDVARTVAAVVVGAPLGVVLALGQWRAALFGRLGGPGARVGVPALMVGTGLALGAAVDPQRLGGQPLGALDAETALLSLLLGAGALVVLTGLGELWADAAVRVRRATGHWLVAASCGVLVLVGATWGLALATFAVEQVDWPFALSALSASGAVALTAPCAALALAALAALVLRRGTSAPRVHGGQGVRGGQGVDGGQGGQGVHGVRGAPGWALERGDRHHVPWPAGGPPGARAGLLVAAVASVAAVLVVVIAQAASSGDTPVERAQAYGLVASVAGGAALVALAAGGGARGAGLGLVVAPAAALLATGGIVLVAPDLLGGGNAARLVRDAAPFAVVLGIAGAGLGAVPLPRGSRRTVALVTTVCAAVLCVGGATLVVEGRSRLFGEGLGLGALDPAAPDPAAPSSPDDAAERAYVQAAVPTVVAAFLALDQAVLAIDADTTLAPDARAARVRADTLPAVRAVQDAVAGAATGTARLDELHAHARTAGEQLGVGLRQYADALDAGDAVALQAAVGVIQAAVAERDEWVRQVTALQGELATP</sequence>
<feature type="compositionally biased region" description="Low complexity" evidence="7">
    <location>
        <begin position="276"/>
        <end position="295"/>
    </location>
</feature>
<evidence type="ECO:0000256" key="8">
    <source>
        <dbReference type="SAM" id="Phobius"/>
    </source>
</evidence>
<feature type="transmembrane region" description="Helical" evidence="8">
    <location>
        <begin position="387"/>
        <end position="405"/>
    </location>
</feature>
<dbReference type="GO" id="GO:0004222">
    <property type="term" value="F:metalloendopeptidase activity"/>
    <property type="evidence" value="ECO:0007669"/>
    <property type="project" value="InterPro"/>
</dbReference>
<dbReference type="GO" id="GO:0006508">
    <property type="term" value="P:proteolysis"/>
    <property type="evidence" value="ECO:0007669"/>
    <property type="project" value="UniProtKB-KW"/>
</dbReference>
<feature type="transmembrane region" description="Helical" evidence="8">
    <location>
        <begin position="457"/>
        <end position="477"/>
    </location>
</feature>
<evidence type="ECO:0000256" key="4">
    <source>
        <dbReference type="ARBA" id="ARBA00022801"/>
    </source>
</evidence>
<keyword evidence="8" id="KW-1133">Transmembrane helix</keyword>
<keyword evidence="11" id="KW-1185">Reference proteome</keyword>
<evidence type="ECO:0000256" key="5">
    <source>
        <dbReference type="ARBA" id="ARBA00022833"/>
    </source>
</evidence>
<feature type="transmembrane region" description="Helical" evidence="8">
    <location>
        <begin position="353"/>
        <end position="375"/>
    </location>
</feature>
<evidence type="ECO:0000256" key="6">
    <source>
        <dbReference type="ARBA" id="ARBA00023049"/>
    </source>
</evidence>
<evidence type="ECO:0000256" key="3">
    <source>
        <dbReference type="ARBA" id="ARBA00022723"/>
    </source>
</evidence>
<feature type="transmembrane region" description="Helical" evidence="8">
    <location>
        <begin position="710"/>
        <end position="729"/>
    </location>
</feature>
<dbReference type="GO" id="GO:0046872">
    <property type="term" value="F:metal ion binding"/>
    <property type="evidence" value="ECO:0007669"/>
    <property type="project" value="UniProtKB-KW"/>
</dbReference>